<proteinExistence type="predicted"/>
<dbReference type="AlphaFoldDB" id="A0A3M8K5M4"/>
<name>A0A3M8K5M4_9CORY</name>
<feature type="compositionally biased region" description="Acidic residues" evidence="1">
    <location>
        <begin position="71"/>
        <end position="84"/>
    </location>
</feature>
<comment type="caution">
    <text evidence="2">The sequence shown here is derived from an EMBL/GenBank/DDBJ whole genome shotgun (WGS) entry which is preliminary data.</text>
</comment>
<dbReference type="Pfam" id="PF14013">
    <property type="entry name" value="MT0933_antitox"/>
    <property type="match status" value="1"/>
</dbReference>
<evidence type="ECO:0000256" key="1">
    <source>
        <dbReference type="SAM" id="MobiDB-lite"/>
    </source>
</evidence>
<accession>A0A3M8K5M4</accession>
<dbReference type="InterPro" id="IPR028037">
    <property type="entry name" value="Antitoxin_Rv0909/MT0933"/>
</dbReference>
<gene>
    <name evidence="2" type="ORF">C5L39_09835</name>
</gene>
<keyword evidence="3" id="KW-1185">Reference proteome</keyword>
<protein>
    <submittedName>
        <fullName evidence="2">Antitoxin</fullName>
    </submittedName>
</protein>
<evidence type="ECO:0000313" key="3">
    <source>
        <dbReference type="Proteomes" id="UP000266975"/>
    </source>
</evidence>
<feature type="region of interest" description="Disordered" evidence="1">
    <location>
        <begin position="1"/>
        <end position="23"/>
    </location>
</feature>
<dbReference type="EMBL" id="PTJO01000006">
    <property type="protein sequence ID" value="RNE48159.1"/>
    <property type="molecule type" value="Genomic_DNA"/>
</dbReference>
<organism evidence="2 3">
    <name type="scientific">Corynebacterium alimapuense</name>
    <dbReference type="NCBI Taxonomy" id="1576874"/>
    <lineage>
        <taxon>Bacteria</taxon>
        <taxon>Bacillati</taxon>
        <taxon>Actinomycetota</taxon>
        <taxon>Actinomycetes</taxon>
        <taxon>Mycobacteriales</taxon>
        <taxon>Corynebacteriaceae</taxon>
        <taxon>Corynebacterium</taxon>
    </lineage>
</organism>
<feature type="compositionally biased region" description="Basic and acidic residues" evidence="1">
    <location>
        <begin position="1"/>
        <end position="12"/>
    </location>
</feature>
<dbReference type="Proteomes" id="UP000266975">
    <property type="component" value="Unassembled WGS sequence"/>
</dbReference>
<reference evidence="2 3" key="1">
    <citation type="submission" date="2018-02" db="EMBL/GenBank/DDBJ databases">
        <title>Corynebacterium alimpuense sp. nov., a marine obligate actinomycete isolated from sediments of Valparaiso bay, Chile.</title>
        <authorList>
            <person name="Claverias F."/>
            <person name="Gonzales-Siles L."/>
            <person name="Salva-Serra F."/>
            <person name="Inganaes E."/>
            <person name="Molin K."/>
            <person name="Cumsille A."/>
            <person name="Undabarrena A."/>
            <person name="Couve E."/>
            <person name="Moore E.R.B."/>
            <person name="Gomila M."/>
            <person name="Camara B."/>
        </authorList>
    </citation>
    <scope>NUCLEOTIDE SEQUENCE [LARGE SCALE GENOMIC DNA]</scope>
    <source>
        <strain evidence="2 3">CCUG 69366</strain>
    </source>
</reference>
<evidence type="ECO:0000313" key="2">
    <source>
        <dbReference type="EMBL" id="RNE48159.1"/>
    </source>
</evidence>
<dbReference type="RefSeq" id="WP_123048735.1">
    <property type="nucleotide sequence ID" value="NZ_PTJO01000006.1"/>
</dbReference>
<dbReference type="OrthoDB" id="4421423at2"/>
<sequence>MGFMDSAKDKAAEFLGNEQNTDQVLDKAEQLATDKLGEDKAEHIRTAREAIDERIGETSSADSAHGADESNGFDDNPEDEPLTR</sequence>
<feature type="region of interest" description="Disordered" evidence="1">
    <location>
        <begin position="48"/>
        <end position="84"/>
    </location>
</feature>